<dbReference type="Gene3D" id="3.40.462.20">
    <property type="match status" value="1"/>
</dbReference>
<dbReference type="Gene3D" id="3.30.465.10">
    <property type="match status" value="1"/>
</dbReference>
<dbReference type="Gene3D" id="3.30.43.10">
    <property type="entry name" value="Uridine Diphospho-n-acetylenolpyruvylglucosamine Reductase, domain 2"/>
    <property type="match status" value="1"/>
</dbReference>
<feature type="region of interest" description="Disordered" evidence="5">
    <location>
        <begin position="232"/>
        <end position="251"/>
    </location>
</feature>
<reference evidence="7" key="2">
    <citation type="submission" date="2023-01" db="EMBL/GenBank/DDBJ databases">
        <authorList>
            <person name="Petersen C."/>
        </authorList>
    </citation>
    <scope>NUCLEOTIDE SEQUENCE</scope>
    <source>
        <strain evidence="7">IBT 15450</strain>
    </source>
</reference>
<keyword evidence="2" id="KW-0285">Flavoprotein</keyword>
<keyword evidence="4" id="KW-0560">Oxidoreductase</keyword>
<comment type="caution">
    <text evidence="7">The sequence shown here is derived from an EMBL/GenBank/DDBJ whole genome shotgun (WGS) entry which is preliminary data.</text>
</comment>
<dbReference type="AlphaFoldDB" id="A0AAD6N888"/>
<evidence type="ECO:0000313" key="7">
    <source>
        <dbReference type="EMBL" id="KAJ6038327.1"/>
    </source>
</evidence>
<keyword evidence="3" id="KW-0274">FAD</keyword>
<dbReference type="GO" id="GO:0016491">
    <property type="term" value="F:oxidoreductase activity"/>
    <property type="evidence" value="ECO:0007669"/>
    <property type="project" value="UniProtKB-KW"/>
</dbReference>
<dbReference type="GO" id="GO:0071949">
    <property type="term" value="F:FAD binding"/>
    <property type="evidence" value="ECO:0007669"/>
    <property type="project" value="InterPro"/>
</dbReference>
<dbReference type="EMBL" id="JAQJZL010000009">
    <property type="protein sequence ID" value="KAJ6038327.1"/>
    <property type="molecule type" value="Genomic_DNA"/>
</dbReference>
<proteinExistence type="inferred from homology"/>
<dbReference type="InterPro" id="IPR016169">
    <property type="entry name" value="FAD-bd_PCMH_sub2"/>
</dbReference>
<keyword evidence="8" id="KW-1185">Reference proteome</keyword>
<evidence type="ECO:0000259" key="6">
    <source>
        <dbReference type="PROSITE" id="PS51387"/>
    </source>
</evidence>
<dbReference type="SUPFAM" id="SSF56176">
    <property type="entry name" value="FAD-binding/transporter-associated domain-like"/>
    <property type="match status" value="1"/>
</dbReference>
<reference evidence="7" key="1">
    <citation type="journal article" date="2023" name="IMA Fungus">
        <title>Comparative genomic study of the Penicillium genus elucidates a diverse pangenome and 15 lateral gene transfer events.</title>
        <authorList>
            <person name="Petersen C."/>
            <person name="Sorensen T."/>
            <person name="Nielsen M.R."/>
            <person name="Sondergaard T.E."/>
            <person name="Sorensen J.L."/>
            <person name="Fitzpatrick D.A."/>
            <person name="Frisvad J.C."/>
            <person name="Nielsen K.L."/>
        </authorList>
    </citation>
    <scope>NUCLEOTIDE SEQUENCE</scope>
    <source>
        <strain evidence="7">IBT 15450</strain>
    </source>
</reference>
<accession>A0AAD6N888</accession>
<dbReference type="Pfam" id="PF01565">
    <property type="entry name" value="FAD_binding_4"/>
    <property type="match status" value="1"/>
</dbReference>
<dbReference type="Proteomes" id="UP001219568">
    <property type="component" value="Unassembled WGS sequence"/>
</dbReference>
<feature type="domain" description="FAD-binding PCMH-type" evidence="6">
    <location>
        <begin position="1"/>
        <end position="143"/>
    </location>
</feature>
<dbReference type="InterPro" id="IPR016167">
    <property type="entry name" value="FAD-bd_PCMH_sub1"/>
</dbReference>
<protein>
    <recommendedName>
        <fullName evidence="6">FAD-binding PCMH-type domain-containing protein</fullName>
    </recommendedName>
</protein>
<dbReference type="InterPro" id="IPR016166">
    <property type="entry name" value="FAD-bd_PCMH"/>
</dbReference>
<dbReference type="InterPro" id="IPR050416">
    <property type="entry name" value="FAD-linked_Oxidoreductase"/>
</dbReference>
<dbReference type="PANTHER" id="PTHR42973">
    <property type="entry name" value="BINDING OXIDOREDUCTASE, PUTATIVE (AFU_ORTHOLOGUE AFUA_1G17690)-RELATED"/>
    <property type="match status" value="1"/>
</dbReference>
<evidence type="ECO:0000256" key="1">
    <source>
        <dbReference type="ARBA" id="ARBA00005466"/>
    </source>
</evidence>
<evidence type="ECO:0000313" key="8">
    <source>
        <dbReference type="Proteomes" id="UP001219568"/>
    </source>
</evidence>
<dbReference type="PROSITE" id="PS51387">
    <property type="entry name" value="FAD_PCMH"/>
    <property type="match status" value="1"/>
</dbReference>
<evidence type="ECO:0000256" key="5">
    <source>
        <dbReference type="SAM" id="MobiDB-lite"/>
    </source>
</evidence>
<evidence type="ECO:0000256" key="4">
    <source>
        <dbReference type="ARBA" id="ARBA00023002"/>
    </source>
</evidence>
<dbReference type="InterPro" id="IPR006094">
    <property type="entry name" value="Oxid_FAD_bind_N"/>
</dbReference>
<organism evidence="7 8">
    <name type="scientific">Penicillium canescens</name>
    <dbReference type="NCBI Taxonomy" id="5083"/>
    <lineage>
        <taxon>Eukaryota</taxon>
        <taxon>Fungi</taxon>
        <taxon>Dikarya</taxon>
        <taxon>Ascomycota</taxon>
        <taxon>Pezizomycotina</taxon>
        <taxon>Eurotiomycetes</taxon>
        <taxon>Eurotiomycetidae</taxon>
        <taxon>Eurotiales</taxon>
        <taxon>Aspergillaceae</taxon>
        <taxon>Penicillium</taxon>
    </lineage>
</organism>
<evidence type="ECO:0000256" key="2">
    <source>
        <dbReference type="ARBA" id="ARBA00022630"/>
    </source>
</evidence>
<dbReference type="PANTHER" id="PTHR42973:SF7">
    <property type="entry name" value="FAD-BINDING PCMH-TYPE DOMAIN-CONTAINING PROTEIN"/>
    <property type="match status" value="1"/>
</dbReference>
<dbReference type="InterPro" id="IPR036318">
    <property type="entry name" value="FAD-bd_PCMH-like_sf"/>
</dbReference>
<evidence type="ECO:0000256" key="3">
    <source>
        <dbReference type="ARBA" id="ARBA00022827"/>
    </source>
</evidence>
<gene>
    <name evidence="7" type="ORF">N7460_008098</name>
</gene>
<name>A0AAD6N888_PENCN</name>
<comment type="similarity">
    <text evidence="1">Belongs to the oxygen-dependent FAD-linked oxidoreductase family.</text>
</comment>
<sequence>MTKAISFSVRSGGHDFFGRSMISGGILIDMRAMDSVFVEPDLNSARVGRGGVMAGALRKTLDSYGLFTPTGQVKSVGYVSCGGGYGFYVGTYGFGVDLGAKVILAGGYVVDTDQDPELLWALRGAGAGTFGVITELRVKVYPVPDLYAGFLAFYLAEAATLLGGIEKILNDDFPDEFSGDAIASHPKMTPIPVSEPCFVFLWCWTVTKENFAPAKRFLDRMVQVGTVLGNTVTRSKPTSNSPTSRTISRMI</sequence>